<sequence length="295" mass="32033">MDSKFLVPDRPLTWLITGCSSGFGLALTRIAQKNGHDVIATSRNPQKHPELQREIEDGGGRWLALDVDDPQSGDMIQTLETSGIAIDVLVNNAGWSIHGPAESFTEEETRAQMETVFFGPYRLMRAVTPFMRERRTGIIVNISSGAGLEGRESMGIYAAAKAAMDGNKVLAKEIAPFGVRVLTVALGSFDTNMGPTVRLASKPTARDYEGSALEKVVKVMAASATEGFPADGDHLKATRVIYEVVTGTDVGKGREAERTLPLGRDMAKRVDDVVEGWQRTMKVFGDVCNSVFLEK</sequence>
<dbReference type="PANTHER" id="PTHR43976">
    <property type="entry name" value="SHORT CHAIN DEHYDROGENASE"/>
    <property type="match status" value="1"/>
</dbReference>
<dbReference type="InterPro" id="IPR051911">
    <property type="entry name" value="SDR_oxidoreductase"/>
</dbReference>
<proteinExistence type="predicted"/>
<name>A0A166VA59_9PEZI</name>
<accession>A0A166VA59</accession>
<dbReference type="PANTHER" id="PTHR43976:SF6">
    <property type="entry name" value="OXIDOREDUCTASE, PUTATIVE (AFU_ORTHOLOGUE AFUA_1G13950)-RELATED"/>
    <property type="match status" value="1"/>
</dbReference>
<dbReference type="Gene3D" id="3.40.50.720">
    <property type="entry name" value="NAD(P)-binding Rossmann-like Domain"/>
    <property type="match status" value="1"/>
</dbReference>
<dbReference type="Proteomes" id="UP000076552">
    <property type="component" value="Unassembled WGS sequence"/>
</dbReference>
<dbReference type="PRINTS" id="PR00081">
    <property type="entry name" value="GDHRDH"/>
</dbReference>
<evidence type="ECO:0000313" key="1">
    <source>
        <dbReference type="EMBL" id="KZL74348.1"/>
    </source>
</evidence>
<protein>
    <submittedName>
        <fullName evidence="1">Short-chain dehydrogenase/oxidoreductase</fullName>
    </submittedName>
</protein>
<dbReference type="InterPro" id="IPR002347">
    <property type="entry name" value="SDR_fam"/>
</dbReference>
<comment type="caution">
    <text evidence="1">The sequence shown here is derived from an EMBL/GenBank/DDBJ whole genome shotgun (WGS) entry which is preliminary data.</text>
</comment>
<gene>
    <name evidence="1" type="ORF">CT0861_00539</name>
</gene>
<dbReference type="SUPFAM" id="SSF51735">
    <property type="entry name" value="NAD(P)-binding Rossmann-fold domains"/>
    <property type="match status" value="1"/>
</dbReference>
<dbReference type="AlphaFoldDB" id="A0A166VA59"/>
<dbReference type="EMBL" id="LFIV01000033">
    <property type="protein sequence ID" value="KZL74348.1"/>
    <property type="molecule type" value="Genomic_DNA"/>
</dbReference>
<evidence type="ECO:0000313" key="2">
    <source>
        <dbReference type="Proteomes" id="UP000076552"/>
    </source>
</evidence>
<dbReference type="STRING" id="708197.A0A166VA59"/>
<dbReference type="InterPro" id="IPR036291">
    <property type="entry name" value="NAD(P)-bd_dom_sf"/>
</dbReference>
<organism evidence="1 2">
    <name type="scientific">Colletotrichum tofieldiae</name>
    <dbReference type="NCBI Taxonomy" id="708197"/>
    <lineage>
        <taxon>Eukaryota</taxon>
        <taxon>Fungi</taxon>
        <taxon>Dikarya</taxon>
        <taxon>Ascomycota</taxon>
        <taxon>Pezizomycotina</taxon>
        <taxon>Sordariomycetes</taxon>
        <taxon>Hypocreomycetidae</taxon>
        <taxon>Glomerellales</taxon>
        <taxon>Glomerellaceae</taxon>
        <taxon>Colletotrichum</taxon>
        <taxon>Colletotrichum spaethianum species complex</taxon>
    </lineage>
</organism>
<dbReference type="Pfam" id="PF00106">
    <property type="entry name" value="adh_short"/>
    <property type="match status" value="1"/>
</dbReference>
<reference evidence="1 2" key="1">
    <citation type="submission" date="2015-06" db="EMBL/GenBank/DDBJ databases">
        <title>Survival trade-offs in plant roots during colonization by closely related pathogenic and mutualistic fungi.</title>
        <authorList>
            <person name="Hacquard S."/>
            <person name="Kracher B."/>
            <person name="Hiruma K."/>
            <person name="Weinman A."/>
            <person name="Muench P."/>
            <person name="Garrido Oter R."/>
            <person name="Ver Loren van Themaat E."/>
            <person name="Dallerey J.-F."/>
            <person name="Damm U."/>
            <person name="Henrissat B."/>
            <person name="Lespinet O."/>
            <person name="Thon M."/>
            <person name="Kemen E."/>
            <person name="McHardy A.C."/>
            <person name="Schulze-Lefert P."/>
            <person name="O'Connell R.J."/>
        </authorList>
    </citation>
    <scope>NUCLEOTIDE SEQUENCE [LARGE SCALE GENOMIC DNA]</scope>
    <source>
        <strain evidence="1 2">0861</strain>
    </source>
</reference>
<keyword evidence="2" id="KW-1185">Reference proteome</keyword>